<dbReference type="VEuPathDB" id="AmoebaDB:NAEGRDRAFT_72961"/>
<proteinExistence type="predicted"/>
<name>D2VVB9_NAEGR</name>
<feature type="transmembrane region" description="Helical" evidence="1">
    <location>
        <begin position="142"/>
        <end position="167"/>
    </location>
</feature>
<sequence>MSQHTVDDMTHLTFHSIGEEQQTPLLSTLFNLFGDFDTEQYQPLYSGDSSNSSILNPFGFKPVPSQTPADIVAFSVGCFMILCNFVAMALVFTKYKKIAVRSKHPFLMAKTLFFNAVMFIGYCFNNGLLANSTKGLCVTFSIWFFNIGFFGWICTLLTRQLIVLIGFKTKRKLKYINMVFIVLLLIPVIIYCIIASAIEEIYISNDKCRYSVTSVAVNFSFTIFYLVLIVIMIILSRKVLEEFSSAATETSGLILIVASIIIALLTWLLSLHRIIPIRIVISMTPIFVGSYYFWSYYRGIVFSILTCSSEEYFINWLQNQNAITEESSKEIEQELEISLSKMQVIKLSTLSSSTFAGLHIQDLSDEIDDQPLYSRHNHPEHQN</sequence>
<keyword evidence="3" id="KW-1185">Reference proteome</keyword>
<organism evidence="3">
    <name type="scientific">Naegleria gruberi</name>
    <name type="common">Amoeba</name>
    <dbReference type="NCBI Taxonomy" id="5762"/>
    <lineage>
        <taxon>Eukaryota</taxon>
        <taxon>Discoba</taxon>
        <taxon>Heterolobosea</taxon>
        <taxon>Tetramitia</taxon>
        <taxon>Eutetramitia</taxon>
        <taxon>Vahlkampfiidae</taxon>
        <taxon>Naegleria</taxon>
    </lineage>
</organism>
<evidence type="ECO:0000313" key="2">
    <source>
        <dbReference type="EMBL" id="EFC39282.1"/>
    </source>
</evidence>
<dbReference type="GeneID" id="8853474"/>
<protein>
    <submittedName>
        <fullName evidence="2">Predicted protein</fullName>
    </submittedName>
</protein>
<reference evidence="2 3" key="1">
    <citation type="journal article" date="2010" name="Cell">
        <title>The genome of Naegleria gruberi illuminates early eukaryotic versatility.</title>
        <authorList>
            <person name="Fritz-Laylin L.K."/>
            <person name="Prochnik S.E."/>
            <person name="Ginger M.L."/>
            <person name="Dacks J.B."/>
            <person name="Carpenter M.L."/>
            <person name="Field M.C."/>
            <person name="Kuo A."/>
            <person name="Paredez A."/>
            <person name="Chapman J."/>
            <person name="Pham J."/>
            <person name="Shu S."/>
            <person name="Neupane R."/>
            <person name="Cipriano M."/>
            <person name="Mancuso J."/>
            <person name="Tu H."/>
            <person name="Salamov A."/>
            <person name="Lindquist E."/>
            <person name="Shapiro H."/>
            <person name="Lucas S."/>
            <person name="Grigoriev I.V."/>
            <person name="Cande W.Z."/>
            <person name="Fulton C."/>
            <person name="Rokhsar D.S."/>
            <person name="Dawson S.C."/>
        </authorList>
    </citation>
    <scope>NUCLEOTIDE SEQUENCE [LARGE SCALE GENOMIC DNA]</scope>
    <source>
        <strain evidence="2 3">NEG-M</strain>
    </source>
</reference>
<feature type="transmembrane region" description="Helical" evidence="1">
    <location>
        <begin position="71"/>
        <end position="92"/>
    </location>
</feature>
<feature type="transmembrane region" description="Helical" evidence="1">
    <location>
        <begin position="179"/>
        <end position="198"/>
    </location>
</feature>
<keyword evidence="1" id="KW-0472">Membrane</keyword>
<dbReference type="OrthoDB" id="10303676at2759"/>
<dbReference type="EMBL" id="GG738901">
    <property type="protein sequence ID" value="EFC39282.1"/>
    <property type="molecule type" value="Genomic_DNA"/>
</dbReference>
<dbReference type="Proteomes" id="UP000006671">
    <property type="component" value="Unassembled WGS sequence"/>
</dbReference>
<feature type="transmembrane region" description="Helical" evidence="1">
    <location>
        <begin position="210"/>
        <end position="235"/>
    </location>
</feature>
<dbReference type="OMA" id="WLNCMNV"/>
<feature type="transmembrane region" description="Helical" evidence="1">
    <location>
        <begin position="247"/>
        <end position="269"/>
    </location>
</feature>
<dbReference type="InParanoid" id="D2VVB9"/>
<gene>
    <name evidence="2" type="ORF">NAEGRDRAFT_72961</name>
</gene>
<dbReference type="KEGG" id="ngr:NAEGRDRAFT_72961"/>
<feature type="transmembrane region" description="Helical" evidence="1">
    <location>
        <begin position="275"/>
        <end position="294"/>
    </location>
</feature>
<keyword evidence="1" id="KW-0812">Transmembrane</keyword>
<feature type="transmembrane region" description="Helical" evidence="1">
    <location>
        <begin position="112"/>
        <end position="130"/>
    </location>
</feature>
<keyword evidence="1" id="KW-1133">Transmembrane helix</keyword>
<dbReference type="AlphaFoldDB" id="D2VVB9"/>
<evidence type="ECO:0000313" key="3">
    <source>
        <dbReference type="Proteomes" id="UP000006671"/>
    </source>
</evidence>
<evidence type="ECO:0000256" key="1">
    <source>
        <dbReference type="SAM" id="Phobius"/>
    </source>
</evidence>
<dbReference type="RefSeq" id="XP_002672026.1">
    <property type="nucleotide sequence ID" value="XM_002671980.1"/>
</dbReference>
<accession>D2VVB9</accession>